<proteinExistence type="predicted"/>
<dbReference type="AlphaFoldDB" id="A0A132A3C5"/>
<comment type="caution">
    <text evidence="1">The sequence shown here is derived from an EMBL/GenBank/DDBJ whole genome shotgun (WGS) entry which is preliminary data.</text>
</comment>
<dbReference type="VEuPathDB" id="VectorBase:SSCA009941"/>
<evidence type="ECO:0000313" key="2">
    <source>
        <dbReference type="Proteomes" id="UP000616769"/>
    </source>
</evidence>
<reference evidence="1 2" key="1">
    <citation type="journal article" date="2015" name="Parasit. Vectors">
        <title>Draft genome of the scabies mite.</title>
        <authorList>
            <person name="Rider S.D.Jr."/>
            <person name="Morgan M.S."/>
            <person name="Arlian L.G."/>
        </authorList>
    </citation>
    <scope>NUCLEOTIDE SEQUENCE [LARGE SCALE GENOMIC DNA]</scope>
    <source>
        <strain evidence="1">Arlian Lab</strain>
    </source>
</reference>
<name>A0A132A3C5_SARSC</name>
<gene>
    <name evidence="1" type="ORF">QR98_0039660</name>
</gene>
<sequence>MSEMVSNNDWAIPGQLRHQILRKMEEELAKRGNPTAATIIFCSNERDANEFSASTAAAAAAAANRVANTTTH</sequence>
<accession>A0A132A3C5</accession>
<organism evidence="1 2">
    <name type="scientific">Sarcoptes scabiei</name>
    <name type="common">Itch mite</name>
    <name type="synonym">Acarus scabiei</name>
    <dbReference type="NCBI Taxonomy" id="52283"/>
    <lineage>
        <taxon>Eukaryota</taxon>
        <taxon>Metazoa</taxon>
        <taxon>Ecdysozoa</taxon>
        <taxon>Arthropoda</taxon>
        <taxon>Chelicerata</taxon>
        <taxon>Arachnida</taxon>
        <taxon>Acari</taxon>
        <taxon>Acariformes</taxon>
        <taxon>Sarcoptiformes</taxon>
        <taxon>Astigmata</taxon>
        <taxon>Psoroptidia</taxon>
        <taxon>Sarcoptoidea</taxon>
        <taxon>Sarcoptidae</taxon>
        <taxon>Sarcoptinae</taxon>
        <taxon>Sarcoptes</taxon>
    </lineage>
</organism>
<evidence type="ECO:0000313" key="1">
    <source>
        <dbReference type="EMBL" id="KPM05502.1"/>
    </source>
</evidence>
<dbReference type="Proteomes" id="UP000616769">
    <property type="component" value="Unassembled WGS sequence"/>
</dbReference>
<protein>
    <submittedName>
        <fullName evidence="1">Uncharacterized protein</fullName>
    </submittedName>
</protein>
<dbReference type="EMBL" id="JXLN01010323">
    <property type="protein sequence ID" value="KPM05502.1"/>
    <property type="molecule type" value="Genomic_DNA"/>
</dbReference>